<protein>
    <recommendedName>
        <fullName evidence="1">Calcineurin-like phosphoesterase domain-containing protein</fullName>
    </recommendedName>
</protein>
<dbReference type="InterPro" id="IPR004843">
    <property type="entry name" value="Calcineurin-like_PHP"/>
</dbReference>
<dbReference type="PROSITE" id="PS51257">
    <property type="entry name" value="PROKAR_LIPOPROTEIN"/>
    <property type="match status" value="1"/>
</dbReference>
<dbReference type="GO" id="GO:0016787">
    <property type="term" value="F:hydrolase activity"/>
    <property type="evidence" value="ECO:0007669"/>
    <property type="project" value="InterPro"/>
</dbReference>
<dbReference type="PANTHER" id="PTHR43143">
    <property type="entry name" value="METALLOPHOSPHOESTERASE, CALCINEURIN SUPERFAMILY"/>
    <property type="match status" value="1"/>
</dbReference>
<dbReference type="InterPro" id="IPR051918">
    <property type="entry name" value="STPP_CPPED1"/>
</dbReference>
<dbReference type="InterPro" id="IPR029052">
    <property type="entry name" value="Metallo-depent_PP-like"/>
</dbReference>
<feature type="non-terminal residue" evidence="2">
    <location>
        <position position="233"/>
    </location>
</feature>
<evidence type="ECO:0000313" key="2">
    <source>
        <dbReference type="EMBL" id="SVC10384.1"/>
    </source>
</evidence>
<dbReference type="PANTHER" id="PTHR43143:SF5">
    <property type="entry name" value="SECRETED PROTEIN"/>
    <property type="match status" value="1"/>
</dbReference>
<dbReference type="Pfam" id="PF00149">
    <property type="entry name" value="Metallophos"/>
    <property type="match status" value="1"/>
</dbReference>
<reference evidence="2" key="1">
    <citation type="submission" date="2018-05" db="EMBL/GenBank/DDBJ databases">
        <authorList>
            <person name="Lanie J.A."/>
            <person name="Ng W.-L."/>
            <person name="Kazmierczak K.M."/>
            <person name="Andrzejewski T.M."/>
            <person name="Davidsen T.M."/>
            <person name="Wayne K.J."/>
            <person name="Tettelin H."/>
            <person name="Glass J.I."/>
            <person name="Rusch D."/>
            <person name="Podicherti R."/>
            <person name="Tsui H.-C.T."/>
            <person name="Winkler M.E."/>
        </authorList>
    </citation>
    <scope>NUCLEOTIDE SEQUENCE</scope>
</reference>
<evidence type="ECO:0000259" key="1">
    <source>
        <dbReference type="Pfam" id="PF00149"/>
    </source>
</evidence>
<dbReference type="SUPFAM" id="SSF56300">
    <property type="entry name" value="Metallo-dependent phosphatases"/>
    <property type="match status" value="1"/>
</dbReference>
<organism evidence="2">
    <name type="scientific">marine metagenome</name>
    <dbReference type="NCBI Taxonomy" id="408172"/>
    <lineage>
        <taxon>unclassified sequences</taxon>
        <taxon>metagenomes</taxon>
        <taxon>ecological metagenomes</taxon>
    </lineage>
</organism>
<proteinExistence type="predicted"/>
<dbReference type="AlphaFoldDB" id="A0A382JDM0"/>
<accession>A0A382JDM0</accession>
<gene>
    <name evidence="2" type="ORF">METZ01_LOCUS263238</name>
</gene>
<name>A0A382JDM0_9ZZZZ</name>
<feature type="domain" description="Calcineurin-like phosphoesterase" evidence="1">
    <location>
        <begin position="27"/>
        <end position="207"/>
    </location>
</feature>
<dbReference type="Gene3D" id="3.60.21.10">
    <property type="match status" value="1"/>
</dbReference>
<sequence length="233" mass="25285">MKDKVGALICSLAAFSACFGSDKDFSIIVLPDTQYYSASMNGGSPDIFEAQALWIVENRDVLNIAFVTHLGDLVQNGDDSLADWEAANAAISLLEDPVTTGLPEGIPFGVAVGNHEQSPQGDADGTTVLFNRYLGISRFDGRAYYGGHFGATNDNHYEMFSASNLDFIILHLEYDTSPDSAVLIWADEVLKEHYTRRAIVVTHHMVGAGNPADFSAQGQMIYDALKGNPNLFL</sequence>
<dbReference type="EMBL" id="UINC01073758">
    <property type="protein sequence ID" value="SVC10384.1"/>
    <property type="molecule type" value="Genomic_DNA"/>
</dbReference>